<name>A0ABV8VM79_9NOCA</name>
<evidence type="ECO:0000313" key="2">
    <source>
        <dbReference type="EMBL" id="MFC4375678.1"/>
    </source>
</evidence>
<dbReference type="Proteomes" id="UP001595844">
    <property type="component" value="Unassembled WGS sequence"/>
</dbReference>
<dbReference type="RefSeq" id="WP_378562783.1">
    <property type="nucleotide sequence ID" value="NZ_JBHSDL010000014.1"/>
</dbReference>
<protein>
    <submittedName>
        <fullName evidence="2">Pyridoxamine 5'-phosphate oxidase family protein</fullName>
        <ecNumber evidence="2">1.-.-.-</ecNumber>
    </submittedName>
</protein>
<gene>
    <name evidence="2" type="ORF">ACFO5K_16380</name>
</gene>
<dbReference type="Gene3D" id="2.30.110.10">
    <property type="entry name" value="Electron Transport, Fmn-binding Protein, Chain A"/>
    <property type="match status" value="1"/>
</dbReference>
<accession>A0ABV8VM79</accession>
<organism evidence="2 3">
    <name type="scientific">Nocardia halotolerans</name>
    <dbReference type="NCBI Taxonomy" id="1755878"/>
    <lineage>
        <taxon>Bacteria</taxon>
        <taxon>Bacillati</taxon>
        <taxon>Actinomycetota</taxon>
        <taxon>Actinomycetes</taxon>
        <taxon>Mycobacteriales</taxon>
        <taxon>Nocardiaceae</taxon>
        <taxon>Nocardia</taxon>
    </lineage>
</organism>
<evidence type="ECO:0000313" key="3">
    <source>
        <dbReference type="Proteomes" id="UP001595844"/>
    </source>
</evidence>
<dbReference type="GO" id="GO:0016491">
    <property type="term" value="F:oxidoreductase activity"/>
    <property type="evidence" value="ECO:0007669"/>
    <property type="project" value="UniProtKB-KW"/>
</dbReference>
<dbReference type="PANTHER" id="PTHR34071">
    <property type="entry name" value="5-NITROIMIDAZOLE ANTIBIOTICS RESISTANCE PROTEIN, NIMA-FAMILY-RELATED PROTEIN-RELATED"/>
    <property type="match status" value="1"/>
</dbReference>
<reference evidence="3" key="1">
    <citation type="journal article" date="2019" name="Int. J. Syst. Evol. Microbiol.">
        <title>The Global Catalogue of Microorganisms (GCM) 10K type strain sequencing project: providing services to taxonomists for standard genome sequencing and annotation.</title>
        <authorList>
            <consortium name="The Broad Institute Genomics Platform"/>
            <consortium name="The Broad Institute Genome Sequencing Center for Infectious Disease"/>
            <person name="Wu L."/>
            <person name="Ma J."/>
        </authorList>
    </citation>
    <scope>NUCLEOTIDE SEQUENCE [LARGE SCALE GENOMIC DNA]</scope>
    <source>
        <strain evidence="3">IBRC-M 10490</strain>
    </source>
</reference>
<proteinExistence type="predicted"/>
<feature type="compositionally biased region" description="Low complexity" evidence="1">
    <location>
        <begin position="1"/>
        <end position="18"/>
    </location>
</feature>
<comment type="caution">
    <text evidence="2">The sequence shown here is derived from an EMBL/GenBank/DDBJ whole genome shotgun (WGS) entry which is preliminary data.</text>
</comment>
<dbReference type="EC" id="1.-.-.-" evidence="2"/>
<feature type="region of interest" description="Disordered" evidence="1">
    <location>
        <begin position="1"/>
        <end position="21"/>
    </location>
</feature>
<keyword evidence="3" id="KW-1185">Reference proteome</keyword>
<keyword evidence="2" id="KW-0560">Oxidoreductase</keyword>
<sequence length="244" mass="25449">MSTRTRTPLSPTPRTTLTRAKERGVRDRAELDAVLDAGLICHLGVMLGGSPVVLPTAYGRIGDTVYLHGSTGAGAVRAAVGADVCATVTHVDGLVYARSAMHFSMNYRSAVIRGTAVLVTDEAERGEALRVIVEHSAPGAWNRVRPPDRKEMAATMVLALDLTEASVKVRTGGPKDDADDIERGGVWAGVLPLHQVWGAPIASADLEPGVEVAADVAARVSPVGLGWARSVAVPAGQVLPLRAG</sequence>
<dbReference type="EMBL" id="JBHSDL010000014">
    <property type="protein sequence ID" value="MFC4375678.1"/>
    <property type="molecule type" value="Genomic_DNA"/>
</dbReference>
<evidence type="ECO:0000256" key="1">
    <source>
        <dbReference type="SAM" id="MobiDB-lite"/>
    </source>
</evidence>
<dbReference type="Pfam" id="PF12900">
    <property type="entry name" value="Pyridox_ox_2"/>
    <property type="match status" value="1"/>
</dbReference>
<dbReference type="PANTHER" id="PTHR34071:SF2">
    <property type="entry name" value="FLAVIN-NUCLEOTIDE-BINDING PROTEIN"/>
    <property type="match status" value="1"/>
</dbReference>
<dbReference type="InterPro" id="IPR024747">
    <property type="entry name" value="Pyridox_Oxase-rel"/>
</dbReference>
<dbReference type="InterPro" id="IPR012349">
    <property type="entry name" value="Split_barrel_FMN-bd"/>
</dbReference>
<dbReference type="SUPFAM" id="SSF50475">
    <property type="entry name" value="FMN-binding split barrel"/>
    <property type="match status" value="1"/>
</dbReference>